<gene>
    <name evidence="1" type="ORF">COO91_02339</name>
</gene>
<name>A0A2K8SLY8_9NOSO</name>
<reference evidence="1 2" key="1">
    <citation type="submission" date="2017-11" db="EMBL/GenBank/DDBJ databases">
        <title>Complete genome of a free-living desiccation-tolerant cyanobacterium and its photosynthetic adaptation to extreme terrestrial habitat.</title>
        <authorList>
            <person name="Shang J."/>
        </authorList>
    </citation>
    <scope>NUCLEOTIDE SEQUENCE [LARGE SCALE GENOMIC DNA]</scope>
    <source>
        <strain evidence="1 2">CCNUN1</strain>
    </source>
</reference>
<dbReference type="AlphaFoldDB" id="A0A2K8SLY8"/>
<evidence type="ECO:0000313" key="1">
    <source>
        <dbReference type="EMBL" id="AUB36427.1"/>
    </source>
</evidence>
<proteinExistence type="predicted"/>
<evidence type="ECO:0000313" key="2">
    <source>
        <dbReference type="Proteomes" id="UP000232003"/>
    </source>
</evidence>
<sequence length="38" mass="4583">MLAEAECYEAGVYSNEFYEEAKHIRSKYQETPIRIWRA</sequence>
<dbReference type="KEGG" id="nfl:COO91_02339"/>
<dbReference type="Proteomes" id="UP000232003">
    <property type="component" value="Chromosome"/>
</dbReference>
<keyword evidence="2" id="KW-1185">Reference proteome</keyword>
<organism evidence="1 2">
    <name type="scientific">Nostoc flagelliforme CCNUN1</name>
    <dbReference type="NCBI Taxonomy" id="2038116"/>
    <lineage>
        <taxon>Bacteria</taxon>
        <taxon>Bacillati</taxon>
        <taxon>Cyanobacteriota</taxon>
        <taxon>Cyanophyceae</taxon>
        <taxon>Nostocales</taxon>
        <taxon>Nostocaceae</taxon>
        <taxon>Nostoc</taxon>
    </lineage>
</organism>
<protein>
    <submittedName>
        <fullName evidence="1">Uncharacterized protein</fullName>
    </submittedName>
</protein>
<accession>A0A2K8SLY8</accession>
<dbReference type="EMBL" id="CP024785">
    <property type="protein sequence ID" value="AUB36427.1"/>
    <property type="molecule type" value="Genomic_DNA"/>
</dbReference>